<dbReference type="RefSeq" id="XP_001877956.1">
    <property type="nucleotide sequence ID" value="XM_001877921.1"/>
</dbReference>
<dbReference type="InParanoid" id="B0D1V9"/>
<dbReference type="GeneID" id="6073214"/>
<dbReference type="HOGENOM" id="CLU_2542947_0_0_1"/>
<dbReference type="Proteomes" id="UP000001194">
    <property type="component" value="Unassembled WGS sequence"/>
</dbReference>
<dbReference type="KEGG" id="lbc:LACBIDRAFT_314233"/>
<sequence>MGGRAEIPNPRLFGVLHVTSSTDWNSQLPLTSPQRHLNLVIYPDPSPLQAILFRRWRRSWLGRQIPRTVKVGVVVGGNRTVVM</sequence>
<keyword evidence="2" id="KW-1185">Reference proteome</keyword>
<name>B0D1V9_LACBS</name>
<reference evidence="1 2" key="1">
    <citation type="journal article" date="2008" name="Nature">
        <title>The genome of Laccaria bicolor provides insights into mycorrhizal symbiosis.</title>
        <authorList>
            <person name="Martin F."/>
            <person name="Aerts A."/>
            <person name="Ahren D."/>
            <person name="Brun A."/>
            <person name="Danchin E.G.J."/>
            <person name="Duchaussoy F."/>
            <person name="Gibon J."/>
            <person name="Kohler A."/>
            <person name="Lindquist E."/>
            <person name="Pereda V."/>
            <person name="Salamov A."/>
            <person name="Shapiro H.J."/>
            <person name="Wuyts J."/>
            <person name="Blaudez D."/>
            <person name="Buee M."/>
            <person name="Brokstein P."/>
            <person name="Canbaeck B."/>
            <person name="Cohen D."/>
            <person name="Courty P.E."/>
            <person name="Coutinho P.M."/>
            <person name="Delaruelle C."/>
            <person name="Detter J.C."/>
            <person name="Deveau A."/>
            <person name="DiFazio S."/>
            <person name="Duplessis S."/>
            <person name="Fraissinet-Tachet L."/>
            <person name="Lucic E."/>
            <person name="Frey-Klett P."/>
            <person name="Fourrey C."/>
            <person name="Feussner I."/>
            <person name="Gay G."/>
            <person name="Grimwood J."/>
            <person name="Hoegger P.J."/>
            <person name="Jain P."/>
            <person name="Kilaru S."/>
            <person name="Labbe J."/>
            <person name="Lin Y.C."/>
            <person name="Legue V."/>
            <person name="Le Tacon F."/>
            <person name="Marmeisse R."/>
            <person name="Melayah D."/>
            <person name="Montanini B."/>
            <person name="Muratet M."/>
            <person name="Nehls U."/>
            <person name="Niculita-Hirzel H."/>
            <person name="Oudot-Le Secq M.P."/>
            <person name="Peter M."/>
            <person name="Quesneville H."/>
            <person name="Rajashekar B."/>
            <person name="Reich M."/>
            <person name="Rouhier N."/>
            <person name="Schmutz J."/>
            <person name="Yin T."/>
            <person name="Chalot M."/>
            <person name="Henrissat B."/>
            <person name="Kuees U."/>
            <person name="Lucas S."/>
            <person name="Van de Peer Y."/>
            <person name="Podila G.K."/>
            <person name="Polle A."/>
            <person name="Pukkila P.J."/>
            <person name="Richardson P.M."/>
            <person name="Rouze P."/>
            <person name="Sanders I.R."/>
            <person name="Stajich J.E."/>
            <person name="Tunlid A."/>
            <person name="Tuskan G."/>
            <person name="Grigoriev I.V."/>
        </authorList>
    </citation>
    <scope>NUCLEOTIDE SEQUENCE [LARGE SCALE GENOMIC DNA]</scope>
    <source>
        <strain evidence="2">S238N-H82 / ATCC MYA-4686</strain>
    </source>
</reference>
<evidence type="ECO:0000313" key="2">
    <source>
        <dbReference type="Proteomes" id="UP000001194"/>
    </source>
</evidence>
<organism evidence="2">
    <name type="scientific">Laccaria bicolor (strain S238N-H82 / ATCC MYA-4686)</name>
    <name type="common">Bicoloured deceiver</name>
    <name type="synonym">Laccaria laccata var. bicolor</name>
    <dbReference type="NCBI Taxonomy" id="486041"/>
    <lineage>
        <taxon>Eukaryota</taxon>
        <taxon>Fungi</taxon>
        <taxon>Dikarya</taxon>
        <taxon>Basidiomycota</taxon>
        <taxon>Agaricomycotina</taxon>
        <taxon>Agaricomycetes</taxon>
        <taxon>Agaricomycetidae</taxon>
        <taxon>Agaricales</taxon>
        <taxon>Agaricineae</taxon>
        <taxon>Hydnangiaceae</taxon>
        <taxon>Laccaria</taxon>
    </lineage>
</organism>
<dbReference type="EMBL" id="DS547095">
    <property type="protein sequence ID" value="EDR12059.1"/>
    <property type="molecule type" value="Genomic_DNA"/>
</dbReference>
<gene>
    <name evidence="1" type="ORF">LACBIDRAFT_314233</name>
</gene>
<proteinExistence type="predicted"/>
<protein>
    <submittedName>
        <fullName evidence="1">Predicted protein</fullName>
    </submittedName>
</protein>
<accession>B0D1V9</accession>
<evidence type="ECO:0000313" key="1">
    <source>
        <dbReference type="EMBL" id="EDR12059.1"/>
    </source>
</evidence>
<dbReference type="AlphaFoldDB" id="B0D1V9"/>